<gene>
    <name evidence="2" type="ORF">HRV97_06470</name>
</gene>
<reference evidence="2 3" key="1">
    <citation type="submission" date="2020-06" db="EMBL/GenBank/DDBJ databases">
        <title>Sphingomonas hominis sp. nov., a member of the Sphingomonas, isolated from the hair of a 22-year-old girl.</title>
        <authorList>
            <person name="Zhang D.-F."/>
            <person name="Cui X.-W."/>
        </authorList>
    </citation>
    <scope>NUCLEOTIDE SEQUENCE [LARGE SCALE GENOMIC DNA]</scope>
    <source>
        <strain evidence="2 3">HHU CXW</strain>
    </source>
</reference>
<keyword evidence="1" id="KW-0472">Membrane</keyword>
<accession>A0ABX2JH73</accession>
<keyword evidence="1" id="KW-0812">Transmembrane</keyword>
<dbReference type="Proteomes" id="UP000621447">
    <property type="component" value="Unassembled WGS sequence"/>
</dbReference>
<keyword evidence="1" id="KW-1133">Transmembrane helix</keyword>
<sequence length="98" mass="9778">MSRTCRYLAPFVQLAGGVVALVAFAVAPPERGDLLYVPLTAAAAPAQAARADGSALLGRGPFGSVVVRASAPHDLLALLRAGILVTAAPAALCGTVRA</sequence>
<evidence type="ECO:0000256" key="1">
    <source>
        <dbReference type="SAM" id="Phobius"/>
    </source>
</evidence>
<feature type="transmembrane region" description="Helical" evidence="1">
    <location>
        <begin position="7"/>
        <end position="27"/>
    </location>
</feature>
<name>A0ABX2JH73_9SPHN</name>
<keyword evidence="3" id="KW-1185">Reference proteome</keyword>
<feature type="transmembrane region" description="Helical" evidence="1">
    <location>
        <begin position="75"/>
        <end position="96"/>
    </location>
</feature>
<proteinExistence type="predicted"/>
<evidence type="ECO:0000313" key="3">
    <source>
        <dbReference type="Proteomes" id="UP000621447"/>
    </source>
</evidence>
<organism evidence="2 3">
    <name type="scientific">Sphingomonas hominis</name>
    <dbReference type="NCBI Taxonomy" id="2741495"/>
    <lineage>
        <taxon>Bacteria</taxon>
        <taxon>Pseudomonadati</taxon>
        <taxon>Pseudomonadota</taxon>
        <taxon>Alphaproteobacteria</taxon>
        <taxon>Sphingomonadales</taxon>
        <taxon>Sphingomonadaceae</taxon>
        <taxon>Sphingomonas</taxon>
    </lineage>
</organism>
<evidence type="ECO:0000313" key="2">
    <source>
        <dbReference type="EMBL" id="NTS64800.1"/>
    </source>
</evidence>
<dbReference type="EMBL" id="JABULH010000002">
    <property type="protein sequence ID" value="NTS64800.1"/>
    <property type="molecule type" value="Genomic_DNA"/>
</dbReference>
<comment type="caution">
    <text evidence="2">The sequence shown here is derived from an EMBL/GenBank/DDBJ whole genome shotgun (WGS) entry which is preliminary data.</text>
</comment>
<dbReference type="RefSeq" id="WP_174193163.1">
    <property type="nucleotide sequence ID" value="NZ_JABULH010000002.1"/>
</dbReference>
<protein>
    <submittedName>
        <fullName evidence="2">Uncharacterized protein</fullName>
    </submittedName>
</protein>